<name>A0A5N6T8A0_ASPPS</name>
<dbReference type="RefSeq" id="XP_031918474.1">
    <property type="nucleotide sequence ID" value="XM_032053272.1"/>
</dbReference>
<dbReference type="AlphaFoldDB" id="A0A5N6T8A0"/>
<dbReference type="Proteomes" id="UP000325672">
    <property type="component" value="Unassembled WGS sequence"/>
</dbReference>
<sequence>MSEAKCYPAAEKPCQPYVKQQCTQHRPSLSNRRLHSLPSWTEGQFSEDYLVSPEDALTRTV</sequence>
<reference evidence="1 2" key="1">
    <citation type="submission" date="2019-04" db="EMBL/GenBank/DDBJ databases">
        <title>Friends and foes A comparative genomics study of 23 Aspergillus species from section Flavi.</title>
        <authorList>
            <consortium name="DOE Joint Genome Institute"/>
            <person name="Kjaerbolling I."/>
            <person name="Vesth T."/>
            <person name="Frisvad J.C."/>
            <person name="Nybo J.L."/>
            <person name="Theobald S."/>
            <person name="Kildgaard S."/>
            <person name="Isbrandt T."/>
            <person name="Kuo A."/>
            <person name="Sato A."/>
            <person name="Lyhne E.K."/>
            <person name="Kogle M.E."/>
            <person name="Wiebenga A."/>
            <person name="Kun R.S."/>
            <person name="Lubbers R.J."/>
            <person name="Makela M.R."/>
            <person name="Barry K."/>
            <person name="Chovatia M."/>
            <person name="Clum A."/>
            <person name="Daum C."/>
            <person name="Haridas S."/>
            <person name="He G."/>
            <person name="LaButti K."/>
            <person name="Lipzen A."/>
            <person name="Mondo S."/>
            <person name="Riley R."/>
            <person name="Salamov A."/>
            <person name="Simmons B.A."/>
            <person name="Magnuson J.K."/>
            <person name="Henrissat B."/>
            <person name="Mortensen U.H."/>
            <person name="Larsen T.O."/>
            <person name="Devries R.P."/>
            <person name="Grigoriev I.V."/>
            <person name="Machida M."/>
            <person name="Baker S.E."/>
            <person name="Andersen M.R."/>
        </authorList>
    </citation>
    <scope>NUCLEOTIDE SEQUENCE [LARGE SCALE GENOMIC DNA]</scope>
    <source>
        <strain evidence="1 2">CBS 117625</strain>
    </source>
</reference>
<organism evidence="1 2">
    <name type="scientific">Aspergillus pseudotamarii</name>
    <dbReference type="NCBI Taxonomy" id="132259"/>
    <lineage>
        <taxon>Eukaryota</taxon>
        <taxon>Fungi</taxon>
        <taxon>Dikarya</taxon>
        <taxon>Ascomycota</taxon>
        <taxon>Pezizomycotina</taxon>
        <taxon>Eurotiomycetes</taxon>
        <taxon>Eurotiomycetidae</taxon>
        <taxon>Eurotiales</taxon>
        <taxon>Aspergillaceae</taxon>
        <taxon>Aspergillus</taxon>
        <taxon>Aspergillus subgen. Circumdati</taxon>
    </lineage>
</organism>
<dbReference type="EMBL" id="ML743554">
    <property type="protein sequence ID" value="KAE8142411.1"/>
    <property type="molecule type" value="Genomic_DNA"/>
</dbReference>
<evidence type="ECO:0000313" key="1">
    <source>
        <dbReference type="EMBL" id="KAE8142411.1"/>
    </source>
</evidence>
<protein>
    <submittedName>
        <fullName evidence="1">Uncharacterized protein</fullName>
    </submittedName>
</protein>
<keyword evidence="2" id="KW-1185">Reference proteome</keyword>
<evidence type="ECO:0000313" key="2">
    <source>
        <dbReference type="Proteomes" id="UP000325672"/>
    </source>
</evidence>
<dbReference type="GeneID" id="43637482"/>
<gene>
    <name evidence="1" type="ORF">BDV38DRAFT_234748</name>
</gene>
<accession>A0A5N6T8A0</accession>
<proteinExistence type="predicted"/>